<reference evidence="1" key="1">
    <citation type="submission" date="2022-06" db="EMBL/GenBank/DDBJ databases">
        <authorList>
            <person name="Legras J.-L."/>
            <person name="Devillers H."/>
            <person name="Grondin C."/>
        </authorList>
    </citation>
    <scope>NUCLEOTIDE SEQUENCE</scope>
    <source>
        <strain evidence="1">CLIB 1444</strain>
    </source>
</reference>
<evidence type="ECO:0000313" key="1">
    <source>
        <dbReference type="EMBL" id="CAH6719669.1"/>
    </source>
</evidence>
<accession>A0ACA9Y3W6</accession>
<protein>
    <submittedName>
        <fullName evidence="1">54S ribosomal protein L49, mitochondrial</fullName>
    </submittedName>
</protein>
<dbReference type="EMBL" id="CALSDN010000002">
    <property type="protein sequence ID" value="CAH6719669.1"/>
    <property type="molecule type" value="Genomic_DNA"/>
</dbReference>
<dbReference type="Proteomes" id="UP001152531">
    <property type="component" value="Unassembled WGS sequence"/>
</dbReference>
<name>A0ACA9Y3W6_9ASCO</name>
<keyword evidence="1" id="KW-0687">Ribonucleoprotein</keyword>
<evidence type="ECO:0000313" key="2">
    <source>
        <dbReference type="Proteomes" id="UP001152531"/>
    </source>
</evidence>
<comment type="caution">
    <text evidence="1">The sequence shown here is derived from an EMBL/GenBank/DDBJ whole genome shotgun (WGS) entry which is preliminary data.</text>
</comment>
<proteinExistence type="predicted"/>
<sequence>MIKNAINPSLRGGFQAFRGSMMMRSMTSSVGTNNIGDIPSQTVSTQNFNLLKFDSNGSKNLYAILRIHNIPYLVTKGDKIILPTKLKGVKVGDQLDINKVTTLGSPNFTFNDNNGINKDLYNLKLNVVEITREPYYEVYRKKQRCRRLKTFPVENYQTVLTINELSLA</sequence>
<keyword evidence="2" id="KW-1185">Reference proteome</keyword>
<keyword evidence="1" id="KW-0689">Ribosomal protein</keyword>
<organism evidence="1 2">
    <name type="scientific">[Candida] jaroonii</name>
    <dbReference type="NCBI Taxonomy" id="467808"/>
    <lineage>
        <taxon>Eukaryota</taxon>
        <taxon>Fungi</taxon>
        <taxon>Dikarya</taxon>
        <taxon>Ascomycota</taxon>
        <taxon>Saccharomycotina</taxon>
        <taxon>Pichiomycetes</taxon>
        <taxon>Debaryomycetaceae</taxon>
        <taxon>Yamadazyma</taxon>
    </lineage>
</organism>
<gene>
    <name evidence="1" type="ORF">CLIB1444_02S13828</name>
</gene>